<sequence length="231" mass="25545">MPSTCPGDMSNVSSGSCVLTWGINPVLEPLASLLSYELAFKKQEEAWEWAQHKDHIIGVTWLILEAVELNPDSTYEARLRVQMATLEDEMAEEERYEGHWSEWSQPVCFPSPRRQGGLQAAPWESAWASPPLFAAPSQPFTSRDPSLRHHAPMTTPPWRSEGWEEEANTCPARGPWHRKSVARAGSELAQAAPEASGRAARPCAQKCWEGSPTLTAVQMVKPRGARCTPGA</sequence>
<evidence type="ECO:0000256" key="2">
    <source>
        <dbReference type="ARBA" id="ARBA00022692"/>
    </source>
</evidence>
<evidence type="ECO:0000256" key="8">
    <source>
        <dbReference type="SAM" id="MobiDB-lite"/>
    </source>
</evidence>
<evidence type="ECO:0000313" key="11">
    <source>
        <dbReference type="Proteomes" id="UP000550707"/>
    </source>
</evidence>
<reference evidence="10 11" key="1">
    <citation type="journal article" date="2020" name="Nature">
        <title>Six reference-quality genomes reveal evolution of bat adaptations.</title>
        <authorList>
            <person name="Jebb D."/>
            <person name="Huang Z."/>
            <person name="Pippel M."/>
            <person name="Hughes G.M."/>
            <person name="Lavrichenko K."/>
            <person name="Devanna P."/>
            <person name="Winkler S."/>
            <person name="Jermiin L.S."/>
            <person name="Skirmuntt E.C."/>
            <person name="Katzourakis A."/>
            <person name="Burkitt-Gray L."/>
            <person name="Ray D.A."/>
            <person name="Sullivan K.A.M."/>
            <person name="Roscito J.G."/>
            <person name="Kirilenko B.M."/>
            <person name="Davalos L.M."/>
            <person name="Corthals A.P."/>
            <person name="Power M.L."/>
            <person name="Jones G."/>
            <person name="Ransome R.D."/>
            <person name="Dechmann D.K.N."/>
            <person name="Locatelli A.G."/>
            <person name="Puechmaille S.J."/>
            <person name="Fedrigo O."/>
            <person name="Jarvis E.D."/>
            <person name="Hiller M."/>
            <person name="Vernes S.C."/>
            <person name="Myers E.W."/>
            <person name="Teeling E.C."/>
        </authorList>
    </citation>
    <scope>NUCLEOTIDE SEQUENCE [LARGE SCALE GENOMIC DNA]</scope>
    <source>
        <strain evidence="10">MMolMol1</strain>
        <tissue evidence="10">Muscle</tissue>
    </source>
</reference>
<evidence type="ECO:0000256" key="6">
    <source>
        <dbReference type="ARBA" id="ARBA00023170"/>
    </source>
</evidence>
<feature type="domain" description="Fibronectin type-III" evidence="9">
    <location>
        <begin position="2"/>
        <end position="112"/>
    </location>
</feature>
<proteinExistence type="predicted"/>
<dbReference type="PANTHER" id="PTHR23037">
    <property type="entry name" value="CYTOKINE RECEPTOR"/>
    <property type="match status" value="1"/>
</dbReference>
<keyword evidence="6 10" id="KW-0675">Receptor</keyword>
<name>A0A7J8IYM4_MOLMO</name>
<dbReference type="SUPFAM" id="SSF49265">
    <property type="entry name" value="Fibronectin type III"/>
    <property type="match status" value="1"/>
</dbReference>
<evidence type="ECO:0000313" key="10">
    <source>
        <dbReference type="EMBL" id="KAF6489697.1"/>
    </source>
</evidence>
<evidence type="ECO:0000256" key="7">
    <source>
        <dbReference type="ARBA" id="ARBA00023180"/>
    </source>
</evidence>
<comment type="subcellular location">
    <subcellularLocation>
        <location evidence="1">Membrane</location>
        <topology evidence="1">Single-pass type I membrane protein</topology>
    </subcellularLocation>
</comment>
<keyword evidence="7" id="KW-0325">Glycoprotein</keyword>
<keyword evidence="4" id="KW-1133">Transmembrane helix</keyword>
<keyword evidence="2" id="KW-0812">Transmembrane</keyword>
<dbReference type="PROSITE" id="PS01355">
    <property type="entry name" value="HEMATOPO_REC_S_F1"/>
    <property type="match status" value="1"/>
</dbReference>
<evidence type="ECO:0000256" key="3">
    <source>
        <dbReference type="ARBA" id="ARBA00022729"/>
    </source>
</evidence>
<evidence type="ECO:0000256" key="4">
    <source>
        <dbReference type="ARBA" id="ARBA00022989"/>
    </source>
</evidence>
<dbReference type="CDD" id="cd00063">
    <property type="entry name" value="FN3"/>
    <property type="match status" value="1"/>
</dbReference>
<feature type="region of interest" description="Disordered" evidence="8">
    <location>
        <begin position="138"/>
        <end position="174"/>
    </location>
</feature>
<comment type="caution">
    <text evidence="10">The sequence shown here is derived from an EMBL/GenBank/DDBJ whole genome shotgun (WGS) entry which is preliminary data.</text>
</comment>
<dbReference type="GO" id="GO:0009897">
    <property type="term" value="C:external side of plasma membrane"/>
    <property type="evidence" value="ECO:0007669"/>
    <property type="project" value="TreeGrafter"/>
</dbReference>
<gene>
    <name evidence="10" type="ORF">HJG59_006779</name>
</gene>
<evidence type="ECO:0000256" key="5">
    <source>
        <dbReference type="ARBA" id="ARBA00023136"/>
    </source>
</evidence>
<dbReference type="PROSITE" id="PS50853">
    <property type="entry name" value="FN3"/>
    <property type="match status" value="1"/>
</dbReference>
<dbReference type="InterPro" id="IPR003961">
    <property type="entry name" value="FN3_dom"/>
</dbReference>
<dbReference type="AlphaFoldDB" id="A0A7J8IYM4"/>
<dbReference type="InterPro" id="IPR013783">
    <property type="entry name" value="Ig-like_fold"/>
</dbReference>
<dbReference type="EMBL" id="JACASF010000003">
    <property type="protein sequence ID" value="KAF6489697.1"/>
    <property type="molecule type" value="Genomic_DNA"/>
</dbReference>
<dbReference type="Gene3D" id="2.60.40.10">
    <property type="entry name" value="Immunoglobulins"/>
    <property type="match status" value="1"/>
</dbReference>
<accession>A0A7J8IYM4</accession>
<organism evidence="10 11">
    <name type="scientific">Molossus molossus</name>
    <name type="common">Pallas' mastiff bat</name>
    <name type="synonym">Vespertilio molossus</name>
    <dbReference type="NCBI Taxonomy" id="27622"/>
    <lineage>
        <taxon>Eukaryota</taxon>
        <taxon>Metazoa</taxon>
        <taxon>Chordata</taxon>
        <taxon>Craniata</taxon>
        <taxon>Vertebrata</taxon>
        <taxon>Euteleostomi</taxon>
        <taxon>Mammalia</taxon>
        <taxon>Eutheria</taxon>
        <taxon>Laurasiatheria</taxon>
        <taxon>Chiroptera</taxon>
        <taxon>Yangochiroptera</taxon>
        <taxon>Molossidae</taxon>
        <taxon>Molossus</taxon>
    </lineage>
</organism>
<keyword evidence="11" id="KW-1185">Reference proteome</keyword>
<protein>
    <submittedName>
        <fullName evidence="10">Interleukin 9 receptor</fullName>
    </submittedName>
</protein>
<dbReference type="InterPro" id="IPR003531">
    <property type="entry name" value="Hempt_rcpt_S_F1_CS"/>
</dbReference>
<keyword evidence="5" id="KW-0472">Membrane</keyword>
<evidence type="ECO:0000259" key="9">
    <source>
        <dbReference type="PROSITE" id="PS50853"/>
    </source>
</evidence>
<evidence type="ECO:0000256" key="1">
    <source>
        <dbReference type="ARBA" id="ARBA00004479"/>
    </source>
</evidence>
<keyword evidence="3" id="KW-0732">Signal</keyword>
<dbReference type="GO" id="GO:0016064">
    <property type="term" value="P:immunoglobulin mediated immune response"/>
    <property type="evidence" value="ECO:0007669"/>
    <property type="project" value="TreeGrafter"/>
</dbReference>
<dbReference type="GO" id="GO:0004919">
    <property type="term" value="F:interleukin-9 receptor activity"/>
    <property type="evidence" value="ECO:0007669"/>
    <property type="project" value="TreeGrafter"/>
</dbReference>
<dbReference type="Proteomes" id="UP000550707">
    <property type="component" value="Unassembled WGS sequence"/>
</dbReference>
<dbReference type="PANTHER" id="PTHR23037:SF29">
    <property type="entry name" value="INTERLEUKIN-9 RECEPTOR"/>
    <property type="match status" value="1"/>
</dbReference>
<dbReference type="GO" id="GO:0019983">
    <property type="term" value="F:interleukin-9 binding"/>
    <property type="evidence" value="ECO:0007669"/>
    <property type="project" value="TreeGrafter"/>
</dbReference>
<dbReference type="InterPro" id="IPR036116">
    <property type="entry name" value="FN3_sf"/>
</dbReference>